<keyword evidence="3" id="KW-0378">Hydrolase</keyword>
<proteinExistence type="inferred from homology"/>
<evidence type="ECO:0000313" key="8">
    <source>
        <dbReference type="Proteomes" id="UP001146793"/>
    </source>
</evidence>
<comment type="similarity">
    <text evidence="1">Belongs to the 5'(3')-deoxyribonucleotidase family.</text>
</comment>
<feature type="region of interest" description="Disordered" evidence="6">
    <location>
        <begin position="503"/>
        <end position="656"/>
    </location>
</feature>
<dbReference type="PANTHER" id="PTHR12103">
    <property type="entry name" value="5'-NUCLEOTIDASE DOMAIN-CONTAINING"/>
    <property type="match status" value="1"/>
</dbReference>
<dbReference type="Proteomes" id="UP001146793">
    <property type="component" value="Unassembled WGS sequence"/>
</dbReference>
<sequence length="656" mass="77657">MQNLFNSNKQDFFRKLWRSKAIGFDLDFTLVRYKRLLHSRLIFDCFSKYLVEKKNYSKRLLSQTFSPEFCVKGVVLDIKNGNLIKLNQNKQIVQAIHGNTHLNLTQLVETYGPTRELTDYNGSKTDKYWNVSTYFELAAGCLYNRLVSMNDKEDFYNKRKTIDIFRDLNEAISENFHDEFKGSYYPTFRDNTSQYLHDNSESLVELLEYFKKLDKKLFVLSNSLPHYTFEILDLLIGKHWKDYFEVVMCKSLKPKFFLPTNSQAFQDYFDPAEKKRKLFRGATTKFGNVTELMEFLKIQKGEDVVFFGDHPVSDIRDAKMLCNWTTVQVEEELDPETNEKDERYSNFRNGREKLWGKYLTCGDELSYWGSQINKYSDYQIPSIAHFMSNNQQLEENQQSDENNGGDNIESIEKELEMLRDIAKQEKQEFEEKISKLNDQLMRRDNAVEESSELQNKMLDQNKEINAKNEEISEEINNLNKRINQLDKENQILKEKMNRILLGESFSQTKSKTFNQKKSQKQSQRQPKHKQKQKQKQLNSQKEKEKEKGKGKGKEKGKEKETEKETEKGNEKGNEKGKEREKENNPNQSRGIETNTKQTSPKAKRSKKFFKFRKKKTNDRFESDNSSESDLSFVQEKKRKKSFSPKRKIEEKENKIK</sequence>
<feature type="coiled-coil region" evidence="5">
    <location>
        <begin position="408"/>
        <end position="495"/>
    </location>
</feature>
<evidence type="ECO:0000313" key="7">
    <source>
        <dbReference type="EMBL" id="KAJ3443419.1"/>
    </source>
</evidence>
<comment type="caution">
    <text evidence="7">The sequence shown here is derived from an EMBL/GenBank/DDBJ whole genome shotgun (WGS) entry which is preliminary data.</text>
</comment>
<feature type="compositionally biased region" description="Low complexity" evidence="6">
    <location>
        <begin position="506"/>
        <end position="524"/>
    </location>
</feature>
<feature type="compositionally biased region" description="Basic residues" evidence="6">
    <location>
        <begin position="525"/>
        <end position="534"/>
    </location>
</feature>
<dbReference type="Gene3D" id="3.40.50.1000">
    <property type="entry name" value="HAD superfamily/HAD-like"/>
    <property type="match status" value="1"/>
</dbReference>
<dbReference type="InterPro" id="IPR023214">
    <property type="entry name" value="HAD_sf"/>
</dbReference>
<dbReference type="GO" id="GO:0008253">
    <property type="term" value="F:5'-nucleotidase activity"/>
    <property type="evidence" value="ECO:0007669"/>
    <property type="project" value="TreeGrafter"/>
</dbReference>
<dbReference type="PANTHER" id="PTHR12103:SF38">
    <property type="entry name" value="5'-NUCLEOTIDASE DOMAIN-CONTAINING PROTEIN 1"/>
    <property type="match status" value="1"/>
</dbReference>
<keyword evidence="4" id="KW-0460">Magnesium</keyword>
<evidence type="ECO:0000256" key="4">
    <source>
        <dbReference type="ARBA" id="ARBA00022842"/>
    </source>
</evidence>
<evidence type="ECO:0000256" key="3">
    <source>
        <dbReference type="ARBA" id="ARBA00022801"/>
    </source>
</evidence>
<evidence type="ECO:0000256" key="1">
    <source>
        <dbReference type="ARBA" id="ARBA00009589"/>
    </source>
</evidence>
<accession>A0AAV7ZQM4</accession>
<evidence type="ECO:0000256" key="5">
    <source>
        <dbReference type="SAM" id="Coils"/>
    </source>
</evidence>
<dbReference type="InterPro" id="IPR036412">
    <property type="entry name" value="HAD-like_sf"/>
</dbReference>
<feature type="compositionally biased region" description="Basic residues" evidence="6">
    <location>
        <begin position="601"/>
        <end position="616"/>
    </location>
</feature>
<reference evidence="7" key="1">
    <citation type="submission" date="2022-08" db="EMBL/GenBank/DDBJ databases">
        <title>Novel sulphate-reducing endosymbionts in the free-living metamonad Anaeramoeba.</title>
        <authorList>
            <person name="Jerlstrom-Hultqvist J."/>
            <person name="Cepicka I."/>
            <person name="Gallot-Lavallee L."/>
            <person name="Salas-Leiva D."/>
            <person name="Curtis B.A."/>
            <person name="Zahonova K."/>
            <person name="Pipaliya S."/>
            <person name="Dacks J."/>
            <person name="Roger A.J."/>
        </authorList>
    </citation>
    <scope>NUCLEOTIDE SEQUENCE</scope>
    <source>
        <strain evidence="7">Busselton2</strain>
    </source>
</reference>
<gene>
    <name evidence="7" type="ORF">M0812_09260</name>
</gene>
<dbReference type="InterPro" id="IPR008380">
    <property type="entry name" value="HAD-SF_hydro_IG_5-nucl"/>
</dbReference>
<name>A0AAV7ZQM4_9EUKA</name>
<evidence type="ECO:0000256" key="6">
    <source>
        <dbReference type="SAM" id="MobiDB-lite"/>
    </source>
</evidence>
<evidence type="ECO:0000256" key="2">
    <source>
        <dbReference type="ARBA" id="ARBA00022723"/>
    </source>
</evidence>
<dbReference type="SUPFAM" id="SSF56784">
    <property type="entry name" value="HAD-like"/>
    <property type="match status" value="1"/>
</dbReference>
<dbReference type="AlphaFoldDB" id="A0AAV7ZQM4"/>
<feature type="compositionally biased region" description="Basic and acidic residues" evidence="6">
    <location>
        <begin position="646"/>
        <end position="656"/>
    </location>
</feature>
<feature type="compositionally biased region" description="Basic and acidic residues" evidence="6">
    <location>
        <begin position="540"/>
        <end position="583"/>
    </location>
</feature>
<dbReference type="GO" id="GO:0046872">
    <property type="term" value="F:metal ion binding"/>
    <property type="evidence" value="ECO:0007669"/>
    <property type="project" value="UniProtKB-KW"/>
</dbReference>
<feature type="compositionally biased region" description="Polar residues" evidence="6">
    <location>
        <begin position="585"/>
        <end position="600"/>
    </location>
</feature>
<dbReference type="EMBL" id="JANTQA010000023">
    <property type="protein sequence ID" value="KAJ3443419.1"/>
    <property type="molecule type" value="Genomic_DNA"/>
</dbReference>
<organism evidence="7 8">
    <name type="scientific">Anaeramoeba flamelloides</name>
    <dbReference type="NCBI Taxonomy" id="1746091"/>
    <lineage>
        <taxon>Eukaryota</taxon>
        <taxon>Metamonada</taxon>
        <taxon>Anaeramoebidae</taxon>
        <taxon>Anaeramoeba</taxon>
    </lineage>
</organism>
<dbReference type="Pfam" id="PF05761">
    <property type="entry name" value="5_nucleotid"/>
    <property type="match status" value="1"/>
</dbReference>
<keyword evidence="5" id="KW-0175">Coiled coil</keyword>
<keyword evidence="2" id="KW-0479">Metal-binding</keyword>
<feature type="compositionally biased region" description="Basic residues" evidence="6">
    <location>
        <begin position="636"/>
        <end position="645"/>
    </location>
</feature>
<protein>
    <submittedName>
        <fullName evidence="7">5'-nucleotidase domain-containing protein</fullName>
    </submittedName>
</protein>